<evidence type="ECO:0000313" key="4">
    <source>
        <dbReference type="EMBL" id="GIG90243.1"/>
    </source>
</evidence>
<keyword evidence="5" id="KW-1185">Reference proteome</keyword>
<keyword evidence="1" id="KW-0812">Transmembrane</keyword>
<feature type="signal peptide" evidence="2">
    <location>
        <begin position="1"/>
        <end position="34"/>
    </location>
</feature>
<protein>
    <recommendedName>
        <fullName evidence="3">DUF4142 domain-containing protein</fullName>
    </recommendedName>
</protein>
<reference evidence="4 5" key="1">
    <citation type="submission" date="2021-01" db="EMBL/GenBank/DDBJ databases">
        <title>Whole genome shotgun sequence of Plantactinospora endophytica NBRC 110450.</title>
        <authorList>
            <person name="Komaki H."/>
            <person name="Tamura T."/>
        </authorList>
    </citation>
    <scope>NUCLEOTIDE SEQUENCE [LARGE SCALE GENOMIC DNA]</scope>
    <source>
        <strain evidence="4 5">NBRC 110450</strain>
    </source>
</reference>
<dbReference type="InterPro" id="IPR025419">
    <property type="entry name" value="DUF4142"/>
</dbReference>
<proteinExistence type="predicted"/>
<keyword evidence="1" id="KW-1133">Transmembrane helix</keyword>
<dbReference type="EMBL" id="BONW01000025">
    <property type="protein sequence ID" value="GIG90243.1"/>
    <property type="molecule type" value="Genomic_DNA"/>
</dbReference>
<evidence type="ECO:0000256" key="2">
    <source>
        <dbReference type="SAM" id="SignalP"/>
    </source>
</evidence>
<evidence type="ECO:0000256" key="1">
    <source>
        <dbReference type="SAM" id="Phobius"/>
    </source>
</evidence>
<dbReference type="PANTHER" id="PTHR38593">
    <property type="entry name" value="BLR2558 PROTEIN"/>
    <property type="match status" value="1"/>
</dbReference>
<name>A0ABQ4E6E8_9ACTN</name>
<dbReference type="PANTHER" id="PTHR38593:SF1">
    <property type="entry name" value="BLR2558 PROTEIN"/>
    <property type="match status" value="1"/>
</dbReference>
<dbReference type="Pfam" id="PF13628">
    <property type="entry name" value="DUF4142"/>
    <property type="match status" value="1"/>
</dbReference>
<keyword evidence="2" id="KW-0732">Signal</keyword>
<accession>A0ABQ4E6E8</accession>
<comment type="caution">
    <text evidence="4">The sequence shown here is derived from an EMBL/GenBank/DDBJ whole genome shotgun (WGS) entry which is preliminary data.</text>
</comment>
<sequence length="242" mass="25083">MATARSAVKAMRRTSALLAGLVVGLLVLPGAAMAAPAGPTQLGAADMALLSGVRLAGLWEMPAGQMAAEKGASQRVREVGAEIAKQHVELDQLTVEAANKLGVQLPAEATAQQKGWVTEMTNASGARFDRIFVDRLRAAHGAIFPVIGAVRSGTRNETVRTLAEQANGFVQTHMTLLESTGLVRYAELPPVVVPAPQDASLSANAKANAEFGTGLNTTVIWAVLLGALALGGVATVRVFRGK</sequence>
<evidence type="ECO:0000313" key="5">
    <source>
        <dbReference type="Proteomes" id="UP000646749"/>
    </source>
</evidence>
<dbReference type="Proteomes" id="UP000646749">
    <property type="component" value="Unassembled WGS sequence"/>
</dbReference>
<keyword evidence="1" id="KW-0472">Membrane</keyword>
<organism evidence="4 5">
    <name type="scientific">Plantactinospora endophytica</name>
    <dbReference type="NCBI Taxonomy" id="673535"/>
    <lineage>
        <taxon>Bacteria</taxon>
        <taxon>Bacillati</taxon>
        <taxon>Actinomycetota</taxon>
        <taxon>Actinomycetes</taxon>
        <taxon>Micromonosporales</taxon>
        <taxon>Micromonosporaceae</taxon>
        <taxon>Plantactinospora</taxon>
    </lineage>
</organism>
<feature type="domain" description="DUF4142" evidence="3">
    <location>
        <begin position="46"/>
        <end position="175"/>
    </location>
</feature>
<gene>
    <name evidence="4" type="ORF">Pen02_51790</name>
</gene>
<evidence type="ECO:0000259" key="3">
    <source>
        <dbReference type="Pfam" id="PF13628"/>
    </source>
</evidence>
<feature type="transmembrane region" description="Helical" evidence="1">
    <location>
        <begin position="219"/>
        <end position="239"/>
    </location>
</feature>
<feature type="chain" id="PRO_5046062947" description="DUF4142 domain-containing protein" evidence="2">
    <location>
        <begin position="35"/>
        <end position="242"/>
    </location>
</feature>